<evidence type="ECO:0000256" key="4">
    <source>
        <dbReference type="ARBA" id="ARBA00022553"/>
    </source>
</evidence>
<dbReference type="InterPro" id="IPR001611">
    <property type="entry name" value="Leu-rich_rpt"/>
</dbReference>
<dbReference type="InterPro" id="IPR032675">
    <property type="entry name" value="LRR_dom_sf"/>
</dbReference>
<dbReference type="PANTHER" id="PTHR48061">
    <property type="entry name" value="LEUCINE-RICH REPEAT RECEPTOR PROTEIN KINASE EMS1-LIKE-RELATED"/>
    <property type="match status" value="1"/>
</dbReference>
<dbReference type="SMART" id="SM00365">
    <property type="entry name" value="LRR_SD22"/>
    <property type="match status" value="14"/>
</dbReference>
<sequence length="2528" mass="280704">MSSTNVAAPELHRPAMAGSDQRERWLKIPTHVAELVIGDTFSFLFFYLPFYTPLTRVTAYNENSTPFMAFLYTYMFTSSQLRYLCGVWPMRWRSARLVDRIEEKPQIPQYFVMKLVHWNENSPDCCSWQGVNCSDGGRVICLNLNNESISGGLDYSSSLFRLQYLKNLSLTYNNFNSRIPPEFGNLTNLNYLNLSNAGFVGQIPTEISRLTSSYNGSFPEKIFQVPTLQILDLSNNGLLNGSLPEFHPNSSLRSLLLSGTKFSGALPDSIGNLKMLSKIDLSICNFSGSIPSSVANLTQLVYLDMSTNYFTGPVPSFSKAKNLTQIKLSYNDLTGMIYSLNWKDLLNLVNLDLRSNSLVGSIPVSLFSLPALQQLQLSNNGFSGRLNEFSVVSPNLLKNLDLSSNNLEGSIPMSVFKLQQLMFLSLSSNNFSGSFQLNKIQQLRNLVCLDLSHNSLSIEYNGANSSLSSFPQITTLKLASSKLKTFPDFLRNQSKLTILDLSNNQIQEAIPDWIWKHRNLVYLNLSYNHLGMTLEESILNLSSLSVLDLRSNQLEGELPVLPPNATYLDFSKNKFNSTIPATIGNSFAFAYFFSLSSNNFHGGDCGLHTLNLNGNQLGGKVPRSLANCTNLEVFDIGNNNIEDAFPCYLSLSNISRLRVLVLRSNKFYGSIGCRGPNATWPMFQIVDLALNNFTGPLSTKFLSAPKAMMDEAELNHIQFEFLFGSFCYQDMITVTSKGLDIELVKILTIFTSIDVSCNNLEGPIPENIGELKSLYGLNLSHDALTDQIPPSLGNWTTLELLDLLSNKLTGEIPIHLVDLIFLAVLDLSFNHLVGQIPQGKQFNTFSNDSFEGNKGLCGYPMTTKCIFAPSPTFKETPSNFGIGETHLNSGIVIDWNLIHVELGFIFGFGIVIGPLMFWKRWSTCFGIFVVSGQCLRDQQDLLIELKNSLIFNSTLSTKLVRWNESADCCSWEGVTCSEGRVVGLNLDSELISGGLDNSGSLFRLQYLQNLSLASNKLKTFPDFLRNQTILAILDLSDNQIHGQIPNWIWNLTNLNFLNLSYNSLEGPLPNLPYALRVLDLHFNQLHGQFPTPQSYLMHLDLSWNNFSFVLPASIGSSLICTFFLSLSSNNIHGHIPESICNATSLKFLDLSNNSLSGTIPQCLFAHSSIEFLKLNRNNLTGKISDTFSAYCSLVALNLNRNLLEGVVPKSLANCTYLEVLDIGNNQIHDAFPCYLKDISSLRILILRSNNFYGSIGCGGPNATWLMLQIVDLSSNNFSGKLSIISFANSKAMVVDNKIQSKFNYLQYETIQPIKSYDYGNGLKITYISQYLDAITVTSKGLYSELGKFWDNFTLIDLSCNNLDGPIPEDIGVLKSLYILNLSHNAFTDRIPPSLGKLSQLESLDLSSNKLTGEIPMQLADGLIFLSVLNLSFNQLVGPIPYIKQFVTFSETSYDGNNRLYGCPLKKDCTFAEPRAETPKWMGEMGSAPQAKWQVGSVFILFVSWEIEKSVLFSTLYYIAKRVSGSKGTSSPSQVQGGGEVYSKCVEDEQSSLLQLKQSLTFESFSSPTINSWSSSTDCCSWVGVTCNEGSVVSLDLSGQFISGGINNSSSLFELQHLESLNLAANRFSGTQIPSGIGKLTNLSYLNLSNAGFGRQIPVEISRLTRLVTLDISTLYFTMIPLKLENPNLKMLVQNLSEIKELYLDGVNISAQGKEWCQAISSSLAKSEGVEHVRFSCGLNGQFPEKIFQVPTLQTLDLSNNELLQGYWPEFHPNGSLRSLLLSGTKFSGTLPDSIGNLKMLSRIDLSSCNFSGSIPSSMAKLTQLVYLDMSSNNFIGSVPSFSTSNNLTHINLSCNNLSGQITSTHWKGLLNLVNLDLRYNSLEGSIPVSLFSLPSLQKLQLSNNQFSGRLNGSSVSSYLLDTLDLSSNNLEGPIPIYVFELRGLKFLSLSSNNFNGSFQLNVIQQLRNLSNLDLSYNSLVIEYNGTNSLLSSFPQLTKLKLASSELKTFPDFLRNQSKLTTLDLSNNQIYGVIPDWICKLSNLLYLNLSYNNLVMIPKGPLLNLSSLSVLDLRSNQLEGELPVLPPFATYLDFSMNNFNSAIPANVGNSLSFAYFFSLSSNKFHGGIPQSLCNATYAQVLNLSNNTLNGTIPQCLIEMSKTLRVLDMRRNELSGTIFDTFSGNCSLQTLNLNGNLLGGVVPRSLASCTNLEVFDIGNNYMEDAFPCYLRNLSRLHVLILRSNKFHGPIGCGGKNATWPMLQILDLASNNFTGQLPRESIFYSKAMMDQTQSEPNHLKFEFLEFNPLYYQDVITVTFKGQEYELVKNSIIILFTLIDVSYNNFDGPIPEELGELKSLVGLNLSHNALTGRIPPSLGNLAQLESLDLSSNMLIGEIPMQLADGLIFLAVLNLSFNQLVGLIPQSKQFMSLSDDSFEGNEGLYGCPMTIECIVAPGPTFEESQSSFGIGETHLMIDWNLICIELGFIFGFGIVIGPLMFCKRWNTWYFDHVDDILTRIFPQLNLGTKYHRR</sequence>
<dbReference type="FunFam" id="3.80.10.10:FF:000383">
    <property type="entry name" value="Leucine-rich repeat receptor protein kinase EMS1"/>
    <property type="match status" value="1"/>
</dbReference>
<protein>
    <recommendedName>
        <fullName evidence="14">Leucine-rich repeat-containing N-terminal plant-type domain-containing protein</fullName>
    </recommendedName>
</protein>
<evidence type="ECO:0000256" key="2">
    <source>
        <dbReference type="ARBA" id="ARBA00009592"/>
    </source>
</evidence>
<feature type="domain" description="Leucine-rich repeat-containing N-terminal plant-type" evidence="14">
    <location>
        <begin position="937"/>
        <end position="977"/>
    </location>
</feature>
<proteinExistence type="inferred from homology"/>
<evidence type="ECO:0000256" key="3">
    <source>
        <dbReference type="ARBA" id="ARBA00022475"/>
    </source>
</evidence>
<organism evidence="15">
    <name type="scientific">Fagus sylvatica</name>
    <name type="common">Beechnut</name>
    <dbReference type="NCBI Taxonomy" id="28930"/>
    <lineage>
        <taxon>Eukaryota</taxon>
        <taxon>Viridiplantae</taxon>
        <taxon>Streptophyta</taxon>
        <taxon>Embryophyta</taxon>
        <taxon>Tracheophyta</taxon>
        <taxon>Spermatophyta</taxon>
        <taxon>Magnoliopsida</taxon>
        <taxon>eudicotyledons</taxon>
        <taxon>Gunneridae</taxon>
        <taxon>Pentapetalae</taxon>
        <taxon>rosids</taxon>
        <taxon>fabids</taxon>
        <taxon>Fagales</taxon>
        <taxon>Fagaceae</taxon>
        <taxon>Fagus</taxon>
    </lineage>
</organism>
<evidence type="ECO:0000259" key="14">
    <source>
        <dbReference type="Pfam" id="PF08263"/>
    </source>
</evidence>
<comment type="similarity">
    <text evidence="2">Belongs to the RLP family.</text>
</comment>
<feature type="domain" description="Leucine-rich repeat-containing N-terminal plant-type" evidence="14">
    <location>
        <begin position="117"/>
        <end position="134"/>
    </location>
</feature>
<dbReference type="InterPro" id="IPR013210">
    <property type="entry name" value="LRR_N_plant-typ"/>
</dbReference>
<accession>A0A2N9G5R1</accession>
<evidence type="ECO:0000256" key="8">
    <source>
        <dbReference type="ARBA" id="ARBA00022737"/>
    </source>
</evidence>
<dbReference type="SMART" id="SM00368">
    <property type="entry name" value="LRR_RI"/>
    <property type="match status" value="6"/>
</dbReference>
<dbReference type="GO" id="GO:0005886">
    <property type="term" value="C:plasma membrane"/>
    <property type="evidence" value="ECO:0007669"/>
    <property type="project" value="UniProtKB-SubCell"/>
</dbReference>
<feature type="domain" description="Leucine-rich repeat-containing N-terminal plant-type" evidence="14">
    <location>
        <begin position="1547"/>
        <end position="1587"/>
    </location>
</feature>
<dbReference type="FunFam" id="3.80.10.10:FF:000095">
    <property type="entry name" value="LRR receptor-like serine/threonine-protein kinase GSO1"/>
    <property type="match status" value="1"/>
</dbReference>
<keyword evidence="10 13" id="KW-0472">Membrane</keyword>
<dbReference type="SMART" id="SM00364">
    <property type="entry name" value="LRR_BAC"/>
    <property type="match status" value="9"/>
</dbReference>
<dbReference type="PANTHER" id="PTHR48061:SF2">
    <property type="entry name" value="RECEPTOR LIKE PROTEIN 30-LIKE"/>
    <property type="match status" value="1"/>
</dbReference>
<dbReference type="Pfam" id="PF13855">
    <property type="entry name" value="LRR_8"/>
    <property type="match status" value="4"/>
</dbReference>
<keyword evidence="8" id="KW-0677">Repeat</keyword>
<dbReference type="PRINTS" id="PR00019">
    <property type="entry name" value="LEURICHRPT"/>
</dbReference>
<comment type="subcellular location">
    <subcellularLocation>
        <location evidence="1">Cell membrane</location>
        <topology evidence="1">Single-pass type I membrane protein</topology>
    </subcellularLocation>
</comment>
<dbReference type="PROSITE" id="PS51450">
    <property type="entry name" value="LRR"/>
    <property type="match status" value="2"/>
</dbReference>
<keyword evidence="4" id="KW-0597">Phosphoprotein</keyword>
<dbReference type="FunFam" id="3.80.10.10:FF:000041">
    <property type="entry name" value="LRR receptor-like serine/threonine-protein kinase ERECTA"/>
    <property type="match status" value="2"/>
</dbReference>
<keyword evidence="12" id="KW-0325">Glycoprotein</keyword>
<evidence type="ECO:0000256" key="11">
    <source>
        <dbReference type="ARBA" id="ARBA00023170"/>
    </source>
</evidence>
<dbReference type="Pfam" id="PF08263">
    <property type="entry name" value="LRRNT_2"/>
    <property type="match status" value="3"/>
</dbReference>
<evidence type="ECO:0000256" key="13">
    <source>
        <dbReference type="SAM" id="Phobius"/>
    </source>
</evidence>
<evidence type="ECO:0000256" key="12">
    <source>
        <dbReference type="ARBA" id="ARBA00023180"/>
    </source>
</evidence>
<dbReference type="SUPFAM" id="SSF52047">
    <property type="entry name" value="RNI-like"/>
    <property type="match status" value="2"/>
</dbReference>
<gene>
    <name evidence="15" type="ORF">FSB_LOCUS22784</name>
</gene>
<evidence type="ECO:0000256" key="10">
    <source>
        <dbReference type="ARBA" id="ARBA00023136"/>
    </source>
</evidence>
<keyword evidence="6 13" id="KW-0812">Transmembrane</keyword>
<evidence type="ECO:0000256" key="9">
    <source>
        <dbReference type="ARBA" id="ARBA00022989"/>
    </source>
</evidence>
<reference evidence="15" key="1">
    <citation type="submission" date="2018-02" db="EMBL/GenBank/DDBJ databases">
        <authorList>
            <person name="Cohen D.B."/>
            <person name="Kent A.D."/>
        </authorList>
    </citation>
    <scope>NUCLEOTIDE SEQUENCE</scope>
</reference>
<feature type="transmembrane region" description="Helical" evidence="13">
    <location>
        <begin position="2474"/>
        <end position="2496"/>
    </location>
</feature>
<evidence type="ECO:0000256" key="5">
    <source>
        <dbReference type="ARBA" id="ARBA00022614"/>
    </source>
</evidence>
<keyword evidence="9 13" id="KW-1133">Transmembrane helix</keyword>
<dbReference type="Pfam" id="PF00560">
    <property type="entry name" value="LRR_1"/>
    <property type="match status" value="12"/>
</dbReference>
<keyword evidence="5" id="KW-0433">Leucine-rich repeat</keyword>
<dbReference type="InterPro" id="IPR046956">
    <property type="entry name" value="RLP23-like"/>
</dbReference>
<dbReference type="InterPro" id="IPR003591">
    <property type="entry name" value="Leu-rich_rpt_typical-subtyp"/>
</dbReference>
<dbReference type="SMART" id="SM00369">
    <property type="entry name" value="LRR_TYP"/>
    <property type="match status" value="20"/>
</dbReference>
<evidence type="ECO:0000256" key="6">
    <source>
        <dbReference type="ARBA" id="ARBA00022692"/>
    </source>
</evidence>
<evidence type="ECO:0000313" key="15">
    <source>
        <dbReference type="EMBL" id="SPC94902.1"/>
    </source>
</evidence>
<name>A0A2N9G5R1_FAGSY</name>
<evidence type="ECO:0000256" key="7">
    <source>
        <dbReference type="ARBA" id="ARBA00022729"/>
    </source>
</evidence>
<evidence type="ECO:0000256" key="1">
    <source>
        <dbReference type="ARBA" id="ARBA00004251"/>
    </source>
</evidence>
<dbReference type="EMBL" id="OIVN01001523">
    <property type="protein sequence ID" value="SPC94902.1"/>
    <property type="molecule type" value="Genomic_DNA"/>
</dbReference>
<dbReference type="FunFam" id="3.80.10.10:FF:000213">
    <property type="entry name" value="Tyrosine-sulfated glycopeptide receptor 1"/>
    <property type="match status" value="3"/>
</dbReference>
<keyword evidence="11" id="KW-0675">Receptor</keyword>
<dbReference type="SUPFAM" id="SSF52058">
    <property type="entry name" value="L domain-like"/>
    <property type="match status" value="6"/>
</dbReference>
<keyword evidence="7" id="KW-0732">Signal</keyword>
<keyword evidence="3" id="KW-1003">Cell membrane</keyword>
<dbReference type="Gene3D" id="3.80.10.10">
    <property type="entry name" value="Ribonuclease Inhibitor"/>
    <property type="match status" value="13"/>
</dbReference>